<dbReference type="Gene3D" id="3.40.50.150">
    <property type="entry name" value="Vaccinia Virus protein VP39"/>
    <property type="match status" value="1"/>
</dbReference>
<dbReference type="InterPro" id="IPR013217">
    <property type="entry name" value="Methyltransf_12"/>
</dbReference>
<evidence type="ECO:0000313" key="2">
    <source>
        <dbReference type="EMBL" id="SDF55633.1"/>
    </source>
</evidence>
<dbReference type="SUPFAM" id="SSF53335">
    <property type="entry name" value="S-adenosyl-L-methionine-dependent methyltransferases"/>
    <property type="match status" value="1"/>
</dbReference>
<keyword evidence="2" id="KW-0489">Methyltransferase</keyword>
<keyword evidence="2" id="KW-0808">Transferase</keyword>
<reference evidence="2 3" key="1">
    <citation type="submission" date="2016-10" db="EMBL/GenBank/DDBJ databases">
        <authorList>
            <person name="Varghese N."/>
            <person name="Submissions S."/>
        </authorList>
    </citation>
    <scope>NUCLEOTIDE SEQUENCE [LARGE SCALE GENOMIC DNA]</scope>
    <source>
        <strain evidence="2 3">DSM 18839</strain>
    </source>
</reference>
<evidence type="ECO:0000313" key="3">
    <source>
        <dbReference type="Proteomes" id="UP000198615"/>
    </source>
</evidence>
<dbReference type="OrthoDB" id="649979at2"/>
<dbReference type="InterPro" id="IPR029063">
    <property type="entry name" value="SAM-dependent_MTases_sf"/>
</dbReference>
<dbReference type="Pfam" id="PF08242">
    <property type="entry name" value="Methyltransf_12"/>
    <property type="match status" value="1"/>
</dbReference>
<accession>A0A8G2BGS3</accession>
<comment type="caution">
    <text evidence="2">The sequence shown here is derived from an EMBL/GenBank/DDBJ whole genome shotgun (WGS) entry which is preliminary data.</text>
</comment>
<dbReference type="RefSeq" id="WP_093149534.1">
    <property type="nucleotide sequence ID" value="NZ_FNBW01000004.1"/>
</dbReference>
<protein>
    <submittedName>
        <fullName evidence="2">Methyltransferase domain-containing protein</fullName>
    </submittedName>
</protein>
<dbReference type="EMBL" id="FNBW01000004">
    <property type="protein sequence ID" value="SDF55633.1"/>
    <property type="molecule type" value="Genomic_DNA"/>
</dbReference>
<dbReference type="GO" id="GO:0008168">
    <property type="term" value="F:methyltransferase activity"/>
    <property type="evidence" value="ECO:0007669"/>
    <property type="project" value="UniProtKB-KW"/>
</dbReference>
<dbReference type="GO" id="GO:0032259">
    <property type="term" value="P:methylation"/>
    <property type="evidence" value="ECO:0007669"/>
    <property type="project" value="UniProtKB-KW"/>
</dbReference>
<evidence type="ECO:0000259" key="1">
    <source>
        <dbReference type="Pfam" id="PF08242"/>
    </source>
</evidence>
<organism evidence="2 3">
    <name type="scientific">Thalassobaculum litoreum DSM 18839</name>
    <dbReference type="NCBI Taxonomy" id="1123362"/>
    <lineage>
        <taxon>Bacteria</taxon>
        <taxon>Pseudomonadati</taxon>
        <taxon>Pseudomonadota</taxon>
        <taxon>Alphaproteobacteria</taxon>
        <taxon>Rhodospirillales</taxon>
        <taxon>Thalassobaculaceae</taxon>
        <taxon>Thalassobaculum</taxon>
    </lineage>
</organism>
<dbReference type="CDD" id="cd02440">
    <property type="entry name" value="AdoMet_MTases"/>
    <property type="match status" value="1"/>
</dbReference>
<dbReference type="AlphaFoldDB" id="A0A8G2BGS3"/>
<dbReference type="Proteomes" id="UP000198615">
    <property type="component" value="Unassembled WGS sequence"/>
</dbReference>
<sequence length="411" mass="43681">MSDTDARVHAQYEAYPYPARDPRDEAKRLITGSPSHLDEIRHYVFAGRLDLSKPFRALVAGGGTGDAAIMLAQQLADAGAADAEVVHLDISSASHGIAMKRAEARGLTNLRFADGPIERVAEIAPGSYDYIDCCGVLHHLDSPEAGLKALAGVLKPEGGMGLMVYGTLGRTGVYPVQEALAQLSDHLGEKERVALAKRLVAGLSKTHWLKRNPFVGDHLTGGDAGLYDLLLHPRDRAYRVDEFAGFVASGGLAIRSWIEPARYDPDTYLSDPGLRKAASGLDPVARAALAERLSGAMAKHIVYALPAGRADLPVPDPGADGAVLVLRDLDPVAVAKGLSGGVLKADLGGAPWQAPLPAIAPAIVARLDGRRMVADIRDQLKPGDPTRFADHVRATFAAFHAINRMLVRAVH</sequence>
<gene>
    <name evidence="2" type="ORF">SAMN05660686_01657</name>
</gene>
<proteinExistence type="predicted"/>
<name>A0A8G2BGS3_9PROT</name>
<keyword evidence="3" id="KW-1185">Reference proteome</keyword>
<feature type="domain" description="Methyltransferase type 12" evidence="1">
    <location>
        <begin position="60"/>
        <end position="158"/>
    </location>
</feature>